<evidence type="ECO:0000259" key="1">
    <source>
        <dbReference type="Pfam" id="PF13175"/>
    </source>
</evidence>
<dbReference type="InterPro" id="IPR041685">
    <property type="entry name" value="AAA_GajA/Old/RecF-like"/>
</dbReference>
<protein>
    <recommendedName>
        <fullName evidence="1">Endonuclease GajA/Old nuclease/RecF-like AAA domain-containing protein</fullName>
    </recommendedName>
</protein>
<dbReference type="Gene3D" id="3.40.50.300">
    <property type="entry name" value="P-loop containing nucleotide triphosphate hydrolases"/>
    <property type="match status" value="1"/>
</dbReference>
<sequence>MELVYLWVEDYKNIQKQGFNFSPRFHCEYDEKNNELTIDENDDYIENFFGDNINVTAIVGKNGSGKSSVLDIITYLSLKGYKKSFFLIKIGDLYYCTYEKNQDIKLNIKFHQNIKIVTNLDLLLDIYFFESDDECPPIREDMIQYLERPSIMDEFTDTIFADKYWEESSSEHKMMVSSSHLGKKIIRLIQQNSFFQNLLFDFFVSDVYVEINNKYFYDLKYNISFFSEVDEYYEVCSYIQDDIYNTFLLNNPNC</sequence>
<reference evidence="2" key="1">
    <citation type="submission" date="2020-01" db="EMBL/GenBank/DDBJ databases">
        <authorList>
            <person name="Meier V. D."/>
            <person name="Meier V D."/>
        </authorList>
    </citation>
    <scope>NUCLEOTIDE SEQUENCE</scope>
    <source>
        <strain evidence="2">HLG_WM_MAG_03</strain>
    </source>
</reference>
<feature type="domain" description="Endonuclease GajA/Old nuclease/RecF-like AAA" evidence="1">
    <location>
        <begin position="52"/>
        <end position="225"/>
    </location>
</feature>
<dbReference type="InterPro" id="IPR027417">
    <property type="entry name" value="P-loop_NTPase"/>
</dbReference>
<dbReference type="EMBL" id="CACVAR010000052">
    <property type="protein sequence ID" value="CAA6799617.1"/>
    <property type="molecule type" value="Genomic_DNA"/>
</dbReference>
<dbReference type="Pfam" id="PF13175">
    <property type="entry name" value="AAA_15"/>
    <property type="match status" value="1"/>
</dbReference>
<dbReference type="SUPFAM" id="SSF52540">
    <property type="entry name" value="P-loop containing nucleoside triphosphate hydrolases"/>
    <property type="match status" value="2"/>
</dbReference>
<proteinExistence type="predicted"/>
<name>A0A6S6S957_9BACT</name>
<accession>A0A6S6S957</accession>
<gene>
    <name evidence="2" type="ORF">HELGO_WM77210</name>
</gene>
<organism evidence="2">
    <name type="scientific">uncultured Sulfurovum sp</name>
    <dbReference type="NCBI Taxonomy" id="269237"/>
    <lineage>
        <taxon>Bacteria</taxon>
        <taxon>Pseudomonadati</taxon>
        <taxon>Campylobacterota</taxon>
        <taxon>Epsilonproteobacteria</taxon>
        <taxon>Campylobacterales</taxon>
        <taxon>Sulfurovaceae</taxon>
        <taxon>Sulfurovum</taxon>
        <taxon>environmental samples</taxon>
    </lineage>
</organism>
<evidence type="ECO:0000313" key="2">
    <source>
        <dbReference type="EMBL" id="CAA6799617.1"/>
    </source>
</evidence>
<dbReference type="CDD" id="cd00267">
    <property type="entry name" value="ABC_ATPase"/>
    <property type="match status" value="1"/>
</dbReference>
<dbReference type="AlphaFoldDB" id="A0A6S6S957"/>